<accession>I7KL05</accession>
<feature type="chain" id="PRO_5009961885" evidence="1">
    <location>
        <begin position="29"/>
        <end position="171"/>
    </location>
</feature>
<evidence type="ECO:0000313" key="3">
    <source>
        <dbReference type="Proteomes" id="UP000009311"/>
    </source>
</evidence>
<dbReference type="eggNOG" id="ENOG5030A62">
    <property type="taxonomic scope" value="Bacteria"/>
</dbReference>
<gene>
    <name evidence="2" type="ORF">BN53_02410</name>
</gene>
<keyword evidence="3" id="KW-1185">Reference proteome</keyword>
<keyword evidence="1" id="KW-0732">Signal</keyword>
<protein>
    <submittedName>
        <fullName evidence="2">Uncharacterized protein</fullName>
    </submittedName>
</protein>
<dbReference type="RefSeq" id="WP_009559509.1">
    <property type="nucleotide sequence ID" value="NZ_AYZN01000002.1"/>
</dbReference>
<name>I7KL05_9LACO</name>
<dbReference type="PATRIC" id="fig|1423790.3.peg.1045"/>
<evidence type="ECO:0000313" key="2">
    <source>
        <dbReference type="EMBL" id="CCI84954.1"/>
    </source>
</evidence>
<proteinExistence type="predicted"/>
<feature type="signal peptide" evidence="1">
    <location>
        <begin position="1"/>
        <end position="28"/>
    </location>
</feature>
<dbReference type="AlphaFoldDB" id="I7KL05"/>
<evidence type="ECO:0000256" key="1">
    <source>
        <dbReference type="SAM" id="SignalP"/>
    </source>
</evidence>
<organism evidence="2 3">
    <name type="scientific">Lactobacillus pasteurii DSM 23907 = CRBIP 24.76</name>
    <dbReference type="NCBI Taxonomy" id="1423790"/>
    <lineage>
        <taxon>Bacteria</taxon>
        <taxon>Bacillati</taxon>
        <taxon>Bacillota</taxon>
        <taxon>Bacilli</taxon>
        <taxon>Lactobacillales</taxon>
        <taxon>Lactobacillaceae</taxon>
        <taxon>Lactobacillus</taxon>
    </lineage>
</organism>
<reference evidence="2 3" key="1">
    <citation type="submission" date="2012-06" db="EMBL/GenBank/DDBJ databases">
        <title>Draft Genome Sequence of Lactobacillus pasteurii CRBIP 24.76T.</title>
        <authorList>
            <person name="Cousin S."/>
            <person name="Bouchier C."/>
            <person name="Loux V."/>
            <person name="Ma L."/>
            <person name="Creno S."/>
            <person name="Bizet C."/>
            <person name="Clermont D."/>
        </authorList>
    </citation>
    <scope>NUCLEOTIDE SEQUENCE [LARGE SCALE GENOMIC DNA]</scope>
    <source>
        <strain evidence="3">CRBIP 24.76T</strain>
    </source>
</reference>
<comment type="caution">
    <text evidence="2">The sequence shown here is derived from an EMBL/GenBank/DDBJ whole genome shotgun (WGS) entry which is preliminary data.</text>
</comment>
<sequence length="171" mass="19566">MKKKIMWVLAAFLVVVGFAGMHSQKVAAAPWGAKKLYTTPAVARGTWYYKEEGKIKSLKITKHTFNGRKMYYELSSKDHEKYYDKWSSLPDKKQDKVYKYLEHTMMEVIPFKWKGIKSFNLHTWLLGNGAGEQVTPTTRTLHGKKVPALRVGGGAGNWLVFYAYKSPDLAK</sequence>
<dbReference type="EMBL" id="CAKD01000013">
    <property type="protein sequence ID" value="CCI84954.1"/>
    <property type="molecule type" value="Genomic_DNA"/>
</dbReference>
<dbReference type="Proteomes" id="UP000009311">
    <property type="component" value="Unassembled WGS sequence"/>
</dbReference>